<sequence length="188" mass="19721">MASLVTTTVSRRTFAALSGSAVLAFLAGCLNASSSADSTPANGTNGTNKTNETPTDTEPNHGHPDALESVESDALERAVVRDEDESENWESKPGVYSVRIRNAMTDGVSATVKLEHDGESVLDRELRIPSDGDVVLELRARGTYSLGVKTEAATVETTVSWEPADCTTGTTALTISASGIETEASIQC</sequence>
<accession>M0AET4</accession>
<name>M0AET4_9EURY</name>
<feature type="region of interest" description="Disordered" evidence="1">
    <location>
        <begin position="34"/>
        <end position="67"/>
    </location>
</feature>
<proteinExistence type="predicted"/>
<dbReference type="RefSeq" id="WP_006168145.1">
    <property type="nucleotide sequence ID" value="NZ_AOIN01000069.1"/>
</dbReference>
<evidence type="ECO:0000313" key="3">
    <source>
        <dbReference type="Proteomes" id="UP000011693"/>
    </source>
</evidence>
<protein>
    <submittedName>
        <fullName evidence="2">Uncharacterized protein</fullName>
    </submittedName>
</protein>
<feature type="compositionally biased region" description="Low complexity" evidence="1">
    <location>
        <begin position="39"/>
        <end position="54"/>
    </location>
</feature>
<dbReference type="EMBL" id="AOIN01000069">
    <property type="protein sequence ID" value="ELY97265.1"/>
    <property type="molecule type" value="Genomic_DNA"/>
</dbReference>
<dbReference type="Proteomes" id="UP000011693">
    <property type="component" value="Unassembled WGS sequence"/>
</dbReference>
<organism evidence="2 3">
    <name type="scientific">Natrialba chahannaoensis JCM 10990</name>
    <dbReference type="NCBI Taxonomy" id="1227492"/>
    <lineage>
        <taxon>Archaea</taxon>
        <taxon>Methanobacteriati</taxon>
        <taxon>Methanobacteriota</taxon>
        <taxon>Stenosarchaea group</taxon>
        <taxon>Halobacteria</taxon>
        <taxon>Halobacteriales</taxon>
        <taxon>Natrialbaceae</taxon>
        <taxon>Natrialba</taxon>
    </lineage>
</organism>
<gene>
    <name evidence="2" type="ORF">C482_13565</name>
</gene>
<evidence type="ECO:0000313" key="2">
    <source>
        <dbReference type="EMBL" id="ELY97265.1"/>
    </source>
</evidence>
<keyword evidence="3" id="KW-1185">Reference proteome</keyword>
<reference evidence="2 3" key="1">
    <citation type="journal article" date="2014" name="PLoS Genet.">
        <title>Phylogenetically driven sequencing of extremely halophilic archaea reveals strategies for static and dynamic osmo-response.</title>
        <authorList>
            <person name="Becker E.A."/>
            <person name="Seitzer P.M."/>
            <person name="Tritt A."/>
            <person name="Larsen D."/>
            <person name="Krusor M."/>
            <person name="Yao A.I."/>
            <person name="Wu D."/>
            <person name="Madern D."/>
            <person name="Eisen J.A."/>
            <person name="Darling A.E."/>
            <person name="Facciotti M.T."/>
        </authorList>
    </citation>
    <scope>NUCLEOTIDE SEQUENCE [LARGE SCALE GENOMIC DNA]</scope>
    <source>
        <strain evidence="2 3">JCM 10990</strain>
    </source>
</reference>
<comment type="caution">
    <text evidence="2">The sequence shown here is derived from an EMBL/GenBank/DDBJ whole genome shotgun (WGS) entry which is preliminary data.</text>
</comment>
<dbReference type="AlphaFoldDB" id="M0AET4"/>
<dbReference type="PATRIC" id="fig|1227492.4.peg.2691"/>
<evidence type="ECO:0000256" key="1">
    <source>
        <dbReference type="SAM" id="MobiDB-lite"/>
    </source>
</evidence>